<sequence length="286" mass="29984">MVFIDQPLARLRDRSRGCLVAALHRPGQTPAARLPTTWPTGPLDQPAARVVAHARHLVAHADACPEPPGYIEDLMAAMTVTWGRTDGQATRHPVDDGVHLLCAVPAGLLPVPLNDLGRRARLVSAVLRGDPPAQQASVAVAYAVALAYRAQNTQNIDRLDFCYRLAQLGGDGVLADRLARVAALGQHSAAEATVHLSPDTSDRCRISVATAAFLRHPARPAAAAAFAAAVADPASARIAAALAGAYSGTTALPHGWLRDTTRTSIVSDAADELAALASRRQSLRTG</sequence>
<evidence type="ECO:0008006" key="3">
    <source>
        <dbReference type="Google" id="ProtNLM"/>
    </source>
</evidence>
<dbReference type="EMBL" id="JAEVHL010000018">
    <property type="protein sequence ID" value="MBM0275177.1"/>
    <property type="molecule type" value="Genomic_DNA"/>
</dbReference>
<name>A0ABS1YCT1_9ACTN</name>
<dbReference type="RefSeq" id="WP_203147576.1">
    <property type="nucleotide sequence ID" value="NZ_JAEVHL010000018.1"/>
</dbReference>
<reference evidence="1 2" key="1">
    <citation type="submission" date="2021-01" db="EMBL/GenBank/DDBJ databases">
        <title>Draft genome sequence of Micromonospora sp. strain STR1s_6.</title>
        <authorList>
            <person name="Karlyshev A."/>
            <person name="Jawad R."/>
        </authorList>
    </citation>
    <scope>NUCLEOTIDE SEQUENCE [LARGE SCALE GENOMIC DNA]</scope>
    <source>
        <strain evidence="1 2">STR1S-6</strain>
    </source>
</reference>
<proteinExistence type="predicted"/>
<organism evidence="1 2">
    <name type="scientific">Micromonospora tarensis</name>
    <dbReference type="NCBI Taxonomy" id="2806100"/>
    <lineage>
        <taxon>Bacteria</taxon>
        <taxon>Bacillati</taxon>
        <taxon>Actinomycetota</taxon>
        <taxon>Actinomycetes</taxon>
        <taxon>Micromonosporales</taxon>
        <taxon>Micromonosporaceae</taxon>
        <taxon>Micromonospora</taxon>
    </lineage>
</organism>
<protein>
    <recommendedName>
        <fullName evidence="3">ADP-ribosylglycohydrolase</fullName>
    </recommendedName>
</protein>
<dbReference type="InterPro" id="IPR036705">
    <property type="entry name" value="Ribosyl_crysJ1_sf"/>
</dbReference>
<comment type="caution">
    <text evidence="1">The sequence shown here is derived from an EMBL/GenBank/DDBJ whole genome shotgun (WGS) entry which is preliminary data.</text>
</comment>
<dbReference type="SUPFAM" id="SSF101478">
    <property type="entry name" value="ADP-ribosylglycohydrolase"/>
    <property type="match status" value="1"/>
</dbReference>
<evidence type="ECO:0000313" key="2">
    <source>
        <dbReference type="Proteomes" id="UP000622245"/>
    </source>
</evidence>
<keyword evidence="2" id="KW-1185">Reference proteome</keyword>
<dbReference type="Proteomes" id="UP000622245">
    <property type="component" value="Unassembled WGS sequence"/>
</dbReference>
<gene>
    <name evidence="1" type="ORF">JM949_06765</name>
</gene>
<evidence type="ECO:0000313" key="1">
    <source>
        <dbReference type="EMBL" id="MBM0275177.1"/>
    </source>
</evidence>
<accession>A0ABS1YCT1</accession>
<dbReference type="Gene3D" id="1.10.4080.10">
    <property type="entry name" value="ADP-ribosylation/Crystallin J1"/>
    <property type="match status" value="1"/>
</dbReference>